<dbReference type="OrthoDB" id="8922241at2759"/>
<evidence type="ECO:0000256" key="5">
    <source>
        <dbReference type="PROSITE-ProRule" id="PRU00042"/>
    </source>
</evidence>
<dbReference type="SMART" id="SM00355">
    <property type="entry name" value="ZnF_C2H2"/>
    <property type="match status" value="2"/>
</dbReference>
<dbReference type="AlphaFoldDB" id="S2JAV5"/>
<accession>S2JAV5</accession>
<evidence type="ECO:0000256" key="4">
    <source>
        <dbReference type="ARBA" id="ARBA00022833"/>
    </source>
</evidence>
<evidence type="ECO:0000256" key="2">
    <source>
        <dbReference type="ARBA" id="ARBA00022737"/>
    </source>
</evidence>
<keyword evidence="1" id="KW-0479">Metal-binding</keyword>
<keyword evidence="4" id="KW-0862">Zinc</keyword>
<evidence type="ECO:0000313" key="9">
    <source>
        <dbReference type="Proteomes" id="UP000014254"/>
    </source>
</evidence>
<evidence type="ECO:0000256" key="6">
    <source>
        <dbReference type="SAM" id="MobiDB-lite"/>
    </source>
</evidence>
<dbReference type="STRING" id="1220926.S2JAV5"/>
<feature type="region of interest" description="Disordered" evidence="6">
    <location>
        <begin position="272"/>
        <end position="298"/>
    </location>
</feature>
<dbReference type="Pfam" id="PF00096">
    <property type="entry name" value="zf-C2H2"/>
    <property type="match status" value="1"/>
</dbReference>
<keyword evidence="2" id="KW-0677">Repeat</keyword>
<evidence type="ECO:0000256" key="1">
    <source>
        <dbReference type="ARBA" id="ARBA00022723"/>
    </source>
</evidence>
<dbReference type="PANTHER" id="PTHR23235:SF120">
    <property type="entry name" value="KRUPPEL-LIKE FACTOR 15"/>
    <property type="match status" value="1"/>
</dbReference>
<evidence type="ECO:0000256" key="3">
    <source>
        <dbReference type="ARBA" id="ARBA00022771"/>
    </source>
</evidence>
<reference evidence="9" key="1">
    <citation type="submission" date="2013-05" db="EMBL/GenBank/DDBJ databases">
        <title>The Genome sequence of Mucor circinelloides f. circinelloides 1006PhL.</title>
        <authorList>
            <consortium name="The Broad Institute Genomics Platform"/>
            <person name="Cuomo C."/>
            <person name="Earl A."/>
            <person name="Findley K."/>
            <person name="Lee S.C."/>
            <person name="Walker B."/>
            <person name="Young S."/>
            <person name="Zeng Q."/>
            <person name="Gargeya S."/>
            <person name="Fitzgerald M."/>
            <person name="Haas B."/>
            <person name="Abouelleil A."/>
            <person name="Allen A.W."/>
            <person name="Alvarado L."/>
            <person name="Arachchi H.M."/>
            <person name="Berlin A.M."/>
            <person name="Chapman S.B."/>
            <person name="Gainer-Dewar J."/>
            <person name="Goldberg J."/>
            <person name="Griggs A."/>
            <person name="Gujja S."/>
            <person name="Hansen M."/>
            <person name="Howarth C."/>
            <person name="Imamovic A."/>
            <person name="Ireland A."/>
            <person name="Larimer J."/>
            <person name="McCowan C."/>
            <person name="Murphy C."/>
            <person name="Pearson M."/>
            <person name="Poon T.W."/>
            <person name="Priest M."/>
            <person name="Roberts A."/>
            <person name="Saif S."/>
            <person name="Shea T."/>
            <person name="Sisk P."/>
            <person name="Sykes S."/>
            <person name="Wortman J."/>
            <person name="Nusbaum C."/>
            <person name="Birren B."/>
        </authorList>
    </citation>
    <scope>NUCLEOTIDE SEQUENCE [LARGE SCALE GENOMIC DNA]</scope>
    <source>
        <strain evidence="9">1006PhL</strain>
    </source>
</reference>
<evidence type="ECO:0000259" key="7">
    <source>
        <dbReference type="PROSITE" id="PS50157"/>
    </source>
</evidence>
<protein>
    <recommendedName>
        <fullName evidence="7">C2H2-type domain-containing protein</fullName>
    </recommendedName>
</protein>
<dbReference type="Proteomes" id="UP000014254">
    <property type="component" value="Unassembled WGS sequence"/>
</dbReference>
<dbReference type="VEuPathDB" id="FungiDB:HMPREF1544_06430"/>
<feature type="compositionally biased region" description="Polar residues" evidence="6">
    <location>
        <begin position="275"/>
        <end position="298"/>
    </location>
</feature>
<dbReference type="FunFam" id="3.30.160.60:FF:000446">
    <property type="entry name" value="Zinc finger protein"/>
    <property type="match status" value="1"/>
</dbReference>
<evidence type="ECO:0000313" key="8">
    <source>
        <dbReference type="EMBL" id="EPB86814.1"/>
    </source>
</evidence>
<sequence length="298" mass="33237">MATYNCIYDYSSTSSMEDYLLNASLLLGNQGYLDQLSVAYDTSCGSITTGSTSSSNSCIEDFDFLNPSLSTGMFSPASTVLYNDGVSSSYAMANNEMISYLFEPTSAPTASSLLCDGPSIKIEYDEINHLSPLQQQLQPQGIAFYEEDYFGQQQQPPSSPESIYSTASHHNTSGKETPVEQDQAHRQEPQIQAEVPKNLDESVAESTATQRQKIFACTYCNRTFSRKYDAARHKRIHTGVKPYSCPCCNKGFSRSDARVRHFRTEYNCREGADKVQQSRQQNHNQRCTTPTSGNLCHR</sequence>
<feature type="compositionally biased region" description="Polar residues" evidence="6">
    <location>
        <begin position="163"/>
        <end position="175"/>
    </location>
</feature>
<dbReference type="PROSITE" id="PS00028">
    <property type="entry name" value="ZINC_FINGER_C2H2_1"/>
    <property type="match status" value="1"/>
</dbReference>
<organism evidence="8 9">
    <name type="scientific">Mucor circinelloides f. circinelloides (strain 1006PhL)</name>
    <name type="common">Mucormycosis agent</name>
    <name type="synonym">Calyptromyces circinelloides</name>
    <dbReference type="NCBI Taxonomy" id="1220926"/>
    <lineage>
        <taxon>Eukaryota</taxon>
        <taxon>Fungi</taxon>
        <taxon>Fungi incertae sedis</taxon>
        <taxon>Mucoromycota</taxon>
        <taxon>Mucoromycotina</taxon>
        <taxon>Mucoromycetes</taxon>
        <taxon>Mucorales</taxon>
        <taxon>Mucorineae</taxon>
        <taxon>Mucoraceae</taxon>
        <taxon>Mucor</taxon>
    </lineage>
</organism>
<keyword evidence="3 5" id="KW-0863">Zinc-finger</keyword>
<dbReference type="PROSITE" id="PS50157">
    <property type="entry name" value="ZINC_FINGER_C2H2_2"/>
    <property type="match status" value="2"/>
</dbReference>
<dbReference type="PANTHER" id="PTHR23235">
    <property type="entry name" value="KRUEPPEL-LIKE TRANSCRIPTION FACTOR"/>
    <property type="match status" value="1"/>
</dbReference>
<dbReference type="InterPro" id="IPR036236">
    <property type="entry name" value="Znf_C2H2_sf"/>
</dbReference>
<dbReference type="InterPro" id="IPR013087">
    <property type="entry name" value="Znf_C2H2_type"/>
</dbReference>
<proteinExistence type="predicted"/>
<dbReference type="SUPFAM" id="SSF57667">
    <property type="entry name" value="beta-beta-alpha zinc fingers"/>
    <property type="match status" value="1"/>
</dbReference>
<dbReference type="InParanoid" id="S2JAV5"/>
<feature type="domain" description="C2H2-type" evidence="7">
    <location>
        <begin position="215"/>
        <end position="242"/>
    </location>
</feature>
<dbReference type="EMBL" id="KE123981">
    <property type="protein sequence ID" value="EPB86814.1"/>
    <property type="molecule type" value="Genomic_DNA"/>
</dbReference>
<dbReference type="eggNOG" id="KOG1721">
    <property type="taxonomic scope" value="Eukaryota"/>
</dbReference>
<name>S2JAV5_MUCC1</name>
<dbReference type="GO" id="GO:0000981">
    <property type="term" value="F:DNA-binding transcription factor activity, RNA polymerase II-specific"/>
    <property type="evidence" value="ECO:0007669"/>
    <property type="project" value="TreeGrafter"/>
</dbReference>
<feature type="domain" description="C2H2-type" evidence="7">
    <location>
        <begin position="243"/>
        <end position="270"/>
    </location>
</feature>
<dbReference type="GO" id="GO:0008270">
    <property type="term" value="F:zinc ion binding"/>
    <property type="evidence" value="ECO:0007669"/>
    <property type="project" value="UniProtKB-KW"/>
</dbReference>
<dbReference type="FunFam" id="3.30.160.60:FF:000100">
    <property type="entry name" value="Zinc finger 45-like"/>
    <property type="match status" value="1"/>
</dbReference>
<dbReference type="GO" id="GO:0000978">
    <property type="term" value="F:RNA polymerase II cis-regulatory region sequence-specific DNA binding"/>
    <property type="evidence" value="ECO:0007669"/>
    <property type="project" value="TreeGrafter"/>
</dbReference>
<keyword evidence="9" id="KW-1185">Reference proteome</keyword>
<feature type="region of interest" description="Disordered" evidence="6">
    <location>
        <begin position="151"/>
        <end position="205"/>
    </location>
</feature>
<dbReference type="Gene3D" id="3.30.160.60">
    <property type="entry name" value="Classic Zinc Finger"/>
    <property type="match status" value="2"/>
</dbReference>
<feature type="compositionally biased region" description="Low complexity" evidence="6">
    <location>
        <begin position="152"/>
        <end position="162"/>
    </location>
</feature>
<gene>
    <name evidence="8" type="ORF">HMPREF1544_06430</name>
</gene>